<dbReference type="Proteomes" id="UP000030143">
    <property type="component" value="Unassembled WGS sequence"/>
</dbReference>
<dbReference type="OrthoDB" id="10499560at2759"/>
<keyword evidence="2" id="KW-1185">Reference proteome</keyword>
<proteinExistence type="predicted"/>
<gene>
    <name evidence="1" type="ORF">PEX2_034980</name>
</gene>
<reference evidence="1 2" key="1">
    <citation type="journal article" date="2015" name="Mol. Plant Microbe Interact.">
        <title>Genome, transcriptome, and functional analyses of Penicillium expansum provide new insights into secondary metabolism and pathogenicity.</title>
        <authorList>
            <person name="Ballester A.R."/>
            <person name="Marcet-Houben M."/>
            <person name="Levin E."/>
            <person name="Sela N."/>
            <person name="Selma-Lazaro C."/>
            <person name="Carmona L."/>
            <person name="Wisniewski M."/>
            <person name="Droby S."/>
            <person name="Gonzalez-Candelas L."/>
            <person name="Gabaldon T."/>
        </authorList>
    </citation>
    <scope>NUCLEOTIDE SEQUENCE [LARGE SCALE GENOMIC DNA]</scope>
    <source>
        <strain evidence="1 2">MD-8</strain>
    </source>
</reference>
<evidence type="ECO:0000313" key="2">
    <source>
        <dbReference type="Proteomes" id="UP000030143"/>
    </source>
</evidence>
<dbReference type="HOGENOM" id="CLU_1886463_0_0_1"/>
<name>A0A0A2K7G0_PENEN</name>
<evidence type="ECO:0000313" key="1">
    <source>
        <dbReference type="EMBL" id="KGO60320.1"/>
    </source>
</evidence>
<organism evidence="1 2">
    <name type="scientific">Penicillium expansum</name>
    <name type="common">Blue mold rot fungus</name>
    <dbReference type="NCBI Taxonomy" id="27334"/>
    <lineage>
        <taxon>Eukaryota</taxon>
        <taxon>Fungi</taxon>
        <taxon>Dikarya</taxon>
        <taxon>Ascomycota</taxon>
        <taxon>Pezizomycotina</taxon>
        <taxon>Eurotiomycetes</taxon>
        <taxon>Eurotiomycetidae</taxon>
        <taxon>Eurotiales</taxon>
        <taxon>Aspergillaceae</taxon>
        <taxon>Penicillium</taxon>
    </lineage>
</organism>
<dbReference type="AlphaFoldDB" id="A0A0A2K7G0"/>
<dbReference type="RefSeq" id="XP_016601386.1">
    <property type="nucleotide sequence ID" value="XM_016740773.1"/>
</dbReference>
<protein>
    <submittedName>
        <fullName evidence="1">Uncharacterized protein</fullName>
    </submittedName>
</protein>
<dbReference type="EMBL" id="JQFZ01000076">
    <property type="protein sequence ID" value="KGO60320.1"/>
    <property type="molecule type" value="Genomic_DNA"/>
</dbReference>
<accession>A0A0A2K7G0</accession>
<dbReference type="VEuPathDB" id="FungiDB:PEXP_021650"/>
<comment type="caution">
    <text evidence="1">The sequence shown here is derived from an EMBL/GenBank/DDBJ whole genome shotgun (WGS) entry which is preliminary data.</text>
</comment>
<sequence>MGSSGTRKKIVFAHPWVNVQSLYGLKDEAHTALLHKRQAWTLRYGHALCPSFKGPVPTPKVATKPRQNGQEPIVHSTPLRLLGASIRIQESYQERRPVSKARIQSKYNEKQYINSSQMHRVLPKDPNKQTVNCSL</sequence>
<dbReference type="GeneID" id="27676192"/>